<dbReference type="AlphaFoldDB" id="A0A1F5YH58"/>
<evidence type="ECO:0000256" key="12">
    <source>
        <dbReference type="ARBA" id="ARBA00023316"/>
    </source>
</evidence>
<keyword evidence="11" id="KW-0472">Membrane</keyword>
<dbReference type="InterPro" id="IPR036138">
    <property type="entry name" value="PBP_dimer_sf"/>
</dbReference>
<dbReference type="Pfam" id="PF00905">
    <property type="entry name" value="Transpeptidase"/>
    <property type="match status" value="1"/>
</dbReference>
<reference evidence="15 16" key="1">
    <citation type="journal article" date="2016" name="Nat. Commun.">
        <title>Thousands of microbial genomes shed light on interconnected biogeochemical processes in an aquifer system.</title>
        <authorList>
            <person name="Anantharaman K."/>
            <person name="Brown C.T."/>
            <person name="Hug L.A."/>
            <person name="Sharon I."/>
            <person name="Castelle C.J."/>
            <person name="Probst A.J."/>
            <person name="Thomas B.C."/>
            <person name="Singh A."/>
            <person name="Wilkins M.J."/>
            <person name="Karaoz U."/>
            <person name="Brodie E.L."/>
            <person name="Williams K.H."/>
            <person name="Hubbard S.S."/>
            <person name="Banfield J.F."/>
        </authorList>
    </citation>
    <scope>NUCLEOTIDE SEQUENCE [LARGE SCALE GENOMIC DNA]</scope>
</reference>
<evidence type="ECO:0000256" key="9">
    <source>
        <dbReference type="ARBA" id="ARBA00022984"/>
    </source>
</evidence>
<organism evidence="15 16">
    <name type="scientific">Candidatus Glassbacteria bacterium GWA2_58_10</name>
    <dbReference type="NCBI Taxonomy" id="1817865"/>
    <lineage>
        <taxon>Bacteria</taxon>
        <taxon>Candidatus Glassiibacteriota</taxon>
    </lineage>
</organism>
<dbReference type="SUPFAM" id="SSF56601">
    <property type="entry name" value="beta-lactamase/transpeptidase-like"/>
    <property type="match status" value="1"/>
</dbReference>
<dbReference type="EMBL" id="MFIV01000021">
    <property type="protein sequence ID" value="OGF99494.1"/>
    <property type="molecule type" value="Genomic_DNA"/>
</dbReference>
<evidence type="ECO:0000256" key="10">
    <source>
        <dbReference type="ARBA" id="ARBA00022989"/>
    </source>
</evidence>
<keyword evidence="10" id="KW-1133">Transmembrane helix</keyword>
<accession>A0A1F5YH58</accession>
<evidence type="ECO:0000259" key="14">
    <source>
        <dbReference type="Pfam" id="PF03717"/>
    </source>
</evidence>
<name>A0A1F5YH58_9BACT</name>
<dbReference type="SUPFAM" id="SSF56519">
    <property type="entry name" value="Penicillin binding protein dimerisation domain"/>
    <property type="match status" value="1"/>
</dbReference>
<evidence type="ECO:0000256" key="6">
    <source>
        <dbReference type="ARBA" id="ARBA00022692"/>
    </source>
</evidence>
<dbReference type="Gene3D" id="3.90.1310.10">
    <property type="entry name" value="Penicillin-binding protein 2a (Domain 2)"/>
    <property type="match status" value="1"/>
</dbReference>
<dbReference type="GO" id="GO:0008360">
    <property type="term" value="P:regulation of cell shape"/>
    <property type="evidence" value="ECO:0007669"/>
    <property type="project" value="UniProtKB-KW"/>
</dbReference>
<dbReference type="InterPro" id="IPR050515">
    <property type="entry name" value="Beta-lactam/transpept"/>
</dbReference>
<dbReference type="InterPro" id="IPR017790">
    <property type="entry name" value="Penicillin-binding_protein_2"/>
</dbReference>
<evidence type="ECO:0000256" key="4">
    <source>
        <dbReference type="ARBA" id="ARBA00022519"/>
    </source>
</evidence>
<evidence type="ECO:0000256" key="1">
    <source>
        <dbReference type="ARBA" id="ARBA00004167"/>
    </source>
</evidence>
<dbReference type="GO" id="GO:0008658">
    <property type="term" value="F:penicillin binding"/>
    <property type="evidence" value="ECO:0007669"/>
    <property type="project" value="InterPro"/>
</dbReference>
<dbReference type="GO" id="GO:0009002">
    <property type="term" value="F:serine-type D-Ala-D-Ala carboxypeptidase activity"/>
    <property type="evidence" value="ECO:0007669"/>
    <property type="project" value="InterPro"/>
</dbReference>
<dbReference type="GO" id="GO:0071972">
    <property type="term" value="F:peptidoglycan L,D-transpeptidase activity"/>
    <property type="evidence" value="ECO:0007669"/>
    <property type="project" value="TreeGrafter"/>
</dbReference>
<feature type="non-terminal residue" evidence="15">
    <location>
        <position position="457"/>
    </location>
</feature>
<evidence type="ECO:0000259" key="13">
    <source>
        <dbReference type="Pfam" id="PF00905"/>
    </source>
</evidence>
<dbReference type="Pfam" id="PF03717">
    <property type="entry name" value="PBP_dimer"/>
    <property type="match status" value="1"/>
</dbReference>
<keyword evidence="12" id="KW-0961">Cell wall biogenesis/degradation</keyword>
<gene>
    <name evidence="15" type="ORF">A2Z86_12590</name>
</gene>
<comment type="caution">
    <text evidence="15">The sequence shown here is derived from an EMBL/GenBank/DDBJ whole genome shotgun (WGS) entry which is preliminary data.</text>
</comment>
<dbReference type="GO" id="GO:0005886">
    <property type="term" value="C:plasma membrane"/>
    <property type="evidence" value="ECO:0007669"/>
    <property type="project" value="UniProtKB-SubCell"/>
</dbReference>
<keyword evidence="7" id="KW-0378">Hydrolase</keyword>
<keyword evidence="8" id="KW-0133">Cell shape</keyword>
<evidence type="ECO:0000256" key="8">
    <source>
        <dbReference type="ARBA" id="ARBA00022960"/>
    </source>
</evidence>
<comment type="subcellular location">
    <subcellularLocation>
        <location evidence="2">Cell membrane</location>
    </subcellularLocation>
    <subcellularLocation>
        <location evidence="1">Membrane</location>
        <topology evidence="1">Single-pass membrane protein</topology>
    </subcellularLocation>
</comment>
<keyword evidence="6" id="KW-0812">Transmembrane</keyword>
<dbReference type="GO" id="GO:0071555">
    <property type="term" value="P:cell wall organization"/>
    <property type="evidence" value="ECO:0007669"/>
    <property type="project" value="UniProtKB-KW"/>
</dbReference>
<dbReference type="InterPro" id="IPR012338">
    <property type="entry name" value="Beta-lactam/transpept-like"/>
</dbReference>
<evidence type="ECO:0000256" key="11">
    <source>
        <dbReference type="ARBA" id="ARBA00023136"/>
    </source>
</evidence>
<dbReference type="PANTHER" id="PTHR30627:SF2">
    <property type="entry name" value="PEPTIDOGLYCAN D,D-TRANSPEPTIDASE MRDA"/>
    <property type="match status" value="1"/>
</dbReference>
<evidence type="ECO:0000313" key="15">
    <source>
        <dbReference type="EMBL" id="OGF99494.1"/>
    </source>
</evidence>
<evidence type="ECO:0000256" key="7">
    <source>
        <dbReference type="ARBA" id="ARBA00022801"/>
    </source>
</evidence>
<dbReference type="GO" id="GO:0006508">
    <property type="term" value="P:proteolysis"/>
    <property type="evidence" value="ECO:0007669"/>
    <property type="project" value="UniProtKB-KW"/>
</dbReference>
<keyword evidence="4" id="KW-0997">Cell inner membrane</keyword>
<dbReference type="PANTHER" id="PTHR30627">
    <property type="entry name" value="PEPTIDOGLYCAN D,D-TRANSPEPTIDASE"/>
    <property type="match status" value="1"/>
</dbReference>
<keyword evidence="5" id="KW-0645">Protease</keyword>
<feature type="domain" description="Penicillin-binding protein transpeptidase" evidence="13">
    <location>
        <begin position="252"/>
        <end position="455"/>
    </location>
</feature>
<protein>
    <submittedName>
        <fullName evidence="15">Penicillin-binding protein 2</fullName>
    </submittedName>
</protein>
<feature type="domain" description="Penicillin-binding protein dimerisation" evidence="14">
    <location>
        <begin position="46"/>
        <end position="213"/>
    </location>
</feature>
<sequence>MKAQLAKVIFFVPFLVLLAIFFRYQVLHTSEYSLHSDENRLRRIELPPPRGLVSDRNSRVLAENIPAYSIELYPQPIDSMRMTLARLAPVLQMDSTQQEQALQRFQQKRQSPLRVATDIDDRTLAIVEEHRSEYPGIFIRSDMKRSYVYGEALAHVLGYVGEITESELEEPRYQNYSPGSLIGRSGIEAQYENLLHGERGIKFIEVDARGRELGPFRDKPPIMPSRGKDIQLTIDIRLQQAMQAVMDTVPIGAMVAMDPNSGDILAMVSKPGFDPNRLSSGITGEQWRQLLFHPNKPFLNRAIQGNYPPGSTFKLFTAMLGADLGLIGREGKSLEVVCHGGIQFGKRFFKCWVPGGHGHVGYFQGIVQSCDTFFYQLGIKIGLERFCRLGKESGFFEATGIDLPNEEGGVIPDENWFNRAYGRGNWGPGNVLNLAIGQGEISLSPLQLTCLYASICK</sequence>
<evidence type="ECO:0000256" key="2">
    <source>
        <dbReference type="ARBA" id="ARBA00004236"/>
    </source>
</evidence>
<proteinExistence type="predicted"/>
<evidence type="ECO:0000256" key="3">
    <source>
        <dbReference type="ARBA" id="ARBA00022475"/>
    </source>
</evidence>
<dbReference type="Gene3D" id="3.40.710.10">
    <property type="entry name" value="DD-peptidase/beta-lactamase superfamily"/>
    <property type="match status" value="1"/>
</dbReference>
<evidence type="ECO:0000313" key="16">
    <source>
        <dbReference type="Proteomes" id="UP000176992"/>
    </source>
</evidence>
<dbReference type="GO" id="GO:0009252">
    <property type="term" value="P:peptidoglycan biosynthetic process"/>
    <property type="evidence" value="ECO:0007669"/>
    <property type="project" value="UniProtKB-KW"/>
</dbReference>
<keyword evidence="9" id="KW-0573">Peptidoglycan synthesis</keyword>
<keyword evidence="3" id="KW-1003">Cell membrane</keyword>
<dbReference type="NCBIfam" id="TIGR03423">
    <property type="entry name" value="pbp2_mrdA"/>
    <property type="match status" value="1"/>
</dbReference>
<dbReference type="InterPro" id="IPR005311">
    <property type="entry name" value="PBP_dimer"/>
</dbReference>
<evidence type="ECO:0000256" key="5">
    <source>
        <dbReference type="ARBA" id="ARBA00022670"/>
    </source>
</evidence>
<dbReference type="Proteomes" id="UP000176992">
    <property type="component" value="Unassembled WGS sequence"/>
</dbReference>
<dbReference type="InterPro" id="IPR001460">
    <property type="entry name" value="PCN-bd_Tpept"/>
</dbReference>
<dbReference type="Gene3D" id="3.30.1390.30">
    <property type="entry name" value="Penicillin-binding protein 2a, domain 3"/>
    <property type="match status" value="1"/>
</dbReference>